<evidence type="ECO:0000256" key="3">
    <source>
        <dbReference type="ARBA" id="ARBA00022833"/>
    </source>
</evidence>
<dbReference type="PANTHER" id="PTHR47782:SF1">
    <property type="entry name" value="PYRIMIDINE PATHWAY REGULATORY PROTEIN 1"/>
    <property type="match status" value="1"/>
</dbReference>
<dbReference type="Proteomes" id="UP000019384">
    <property type="component" value="Unassembled WGS sequence"/>
</dbReference>
<dbReference type="GO" id="GO:0043565">
    <property type="term" value="F:sequence-specific DNA binding"/>
    <property type="evidence" value="ECO:0007669"/>
    <property type="project" value="TreeGrafter"/>
</dbReference>
<evidence type="ECO:0000256" key="1">
    <source>
        <dbReference type="ARBA" id="ARBA00004123"/>
    </source>
</evidence>
<dbReference type="Gene3D" id="4.10.240.10">
    <property type="entry name" value="Zn(2)-C6 fungal-type DNA-binding domain"/>
    <property type="match status" value="1"/>
</dbReference>
<accession>W6MNB3</accession>
<dbReference type="AlphaFoldDB" id="W6MNB3"/>
<reference evidence="10" key="2">
    <citation type="submission" date="2014-02" db="EMBL/GenBank/DDBJ databases">
        <title>Complete DNA sequence of /Kuraishia capsulata/ illustrates novel genomic features among budding yeasts (/Saccharomycotina/).</title>
        <authorList>
            <person name="Morales L."/>
            <person name="Noel B."/>
            <person name="Porcel B."/>
            <person name="Marcet-Houben M."/>
            <person name="Hullo M-F."/>
            <person name="Sacerdot C."/>
            <person name="Tekaia F."/>
            <person name="Leh-Louis V."/>
            <person name="Despons L."/>
            <person name="Khanna V."/>
            <person name="Aury J-M."/>
            <person name="Barbe V."/>
            <person name="Couloux A."/>
            <person name="Labadie K."/>
            <person name="Pelletier E."/>
            <person name="Souciet J-L."/>
            <person name="Boekhout T."/>
            <person name="Gabaldon T."/>
            <person name="Wincker P."/>
            <person name="Dujon B."/>
        </authorList>
    </citation>
    <scope>NUCLEOTIDE SEQUENCE</scope>
    <source>
        <strain evidence="10">CBS 1993</strain>
    </source>
</reference>
<dbReference type="PANTHER" id="PTHR47782">
    <property type="entry name" value="ZN(II)2CYS6 TRANSCRIPTION FACTOR (EUROFUNG)-RELATED"/>
    <property type="match status" value="1"/>
</dbReference>
<dbReference type="HOGENOM" id="CLU_301288_0_0_1"/>
<sequence length="992" mass="110399">MAKEATRFRRSRMACQKCRSLKHKCDFNYPSCSRCARAKVRCLIQDPLTKDVILRQDYSVYQKPRDYNFETPMEENRTSSAPTGDMSGAKVDMVAALMSKVAYYETLLGNAGLLPGGETGGETSRSTSGALSEPVVGPTVGPRAGPIAGRPAASASVSAHAPSRRNLALPMNQITMLSMIPFRVAHPVMEREIADATVYGNTLRSQAGDTDPLKQQADLAPLPSREVTELLISNYFRFAWTQHPLIESREFLGSIVNRVYGLEPSRTDSQPFLSEHRLQLLESNIASRDMFLLYVSLAIGSAITAESDLGPIVEQIHLKSGGVGAAMASPEGYYLTSTYFLSKFFESIPTILTELETSPAVTAGNGNISSRNLYIRQSLEVHATQSLLLLCTFGLLKPVTPGIWYIISSAVKLCVDLDLHQESTIQRLELTHDNDPGYKSFHRRLFWSAYCLDRQICSYVNKPFSLGDYEISTQVKDPSYEYNLKGSEYDLTIPSFFVRLRKLQSQLQVVHRNPEMGNPIMEYGSLNKWTLAMHTQLNAWLLDCLKLETCSNLSLLETYRFSKDFLLINYFQLIQTLYKPGVQRKHLSVEMLGLLFEISYQLADIYERLFESKKINYKYLSVHSIHQAGIGLFYALINSPVLCLKEDAIEKSQAFIDKVLKMVDYLKESCPPAENVAKILVSMFNSTKELVSKRQAAARKRQSPGSVSQKQRKPSGMLISELLSPSETAASASYYDSIPENYDANDPSTINFGVDLDPQEFKLFIETKAVPIPEKRGSSKRYSNENMMKAGSAVKHPLVTASALNNSGIQSSPSNDGSDQGREQNQQIGEFFRELMSDADNGLSVNLHSRIQPPVFSPQDSDFSPLQDNIPMVGAPFMGRSTPTGPYVIGTDYQNPVGMQPPLYPPHQMQMQMAPPVSGSFQQPRPEFFRMAGPAPDGVSSEFASPGMVPVEYRKEAAPGNDLEVADIQGIWESLFDQPLNLKETMLSGRFV</sequence>
<keyword evidence="5" id="KW-0238">DNA-binding</keyword>
<keyword evidence="7" id="KW-0539">Nucleus</keyword>
<keyword evidence="2" id="KW-0479">Metal-binding</keyword>
<keyword evidence="6" id="KW-0804">Transcription</keyword>
<dbReference type="GeneID" id="34521527"/>
<dbReference type="InterPro" id="IPR007219">
    <property type="entry name" value="XnlR_reg_dom"/>
</dbReference>
<dbReference type="CDD" id="cd00067">
    <property type="entry name" value="GAL4"/>
    <property type="match status" value="1"/>
</dbReference>
<comment type="subcellular location">
    <subcellularLocation>
        <location evidence="1">Nucleus</location>
    </subcellularLocation>
</comment>
<evidence type="ECO:0000313" key="11">
    <source>
        <dbReference type="Proteomes" id="UP000019384"/>
    </source>
</evidence>
<evidence type="ECO:0000256" key="5">
    <source>
        <dbReference type="ARBA" id="ARBA00023125"/>
    </source>
</evidence>
<dbReference type="InterPro" id="IPR036864">
    <property type="entry name" value="Zn2-C6_fun-type_DNA-bd_sf"/>
</dbReference>
<gene>
    <name evidence="10" type="ORF">KUCA_T00004130001</name>
</gene>
<dbReference type="CDD" id="cd12148">
    <property type="entry name" value="fungal_TF_MHR"/>
    <property type="match status" value="1"/>
</dbReference>
<dbReference type="SMART" id="SM00906">
    <property type="entry name" value="Fungal_trans"/>
    <property type="match status" value="1"/>
</dbReference>
<feature type="compositionally biased region" description="Low complexity" evidence="8">
    <location>
        <begin position="141"/>
        <end position="161"/>
    </location>
</feature>
<keyword evidence="11" id="KW-1185">Reference proteome</keyword>
<dbReference type="PROSITE" id="PS00463">
    <property type="entry name" value="ZN2_CY6_FUNGAL_1"/>
    <property type="match status" value="1"/>
</dbReference>
<reference evidence="10" key="1">
    <citation type="submission" date="2013-12" db="EMBL/GenBank/DDBJ databases">
        <authorList>
            <person name="Genoscope - CEA"/>
        </authorList>
    </citation>
    <scope>NUCLEOTIDE SEQUENCE</scope>
    <source>
        <strain evidence="10">CBS 1993</strain>
    </source>
</reference>
<proteinExistence type="predicted"/>
<dbReference type="GO" id="GO:0045944">
    <property type="term" value="P:positive regulation of transcription by RNA polymerase II"/>
    <property type="evidence" value="ECO:0007669"/>
    <property type="project" value="TreeGrafter"/>
</dbReference>
<feature type="region of interest" description="Disordered" evidence="8">
    <location>
        <begin position="118"/>
        <end position="162"/>
    </location>
</feature>
<protein>
    <recommendedName>
        <fullName evidence="9">Zn(2)-C6 fungal-type domain-containing protein</fullName>
    </recommendedName>
</protein>
<dbReference type="STRING" id="1382522.W6MNB3"/>
<dbReference type="InterPro" id="IPR001138">
    <property type="entry name" value="Zn2Cys6_DnaBD"/>
</dbReference>
<dbReference type="EMBL" id="HG793129">
    <property type="protein sequence ID" value="CDK28149.1"/>
    <property type="molecule type" value="Genomic_DNA"/>
</dbReference>
<feature type="domain" description="Zn(2)-C6 fungal-type" evidence="9">
    <location>
        <begin position="14"/>
        <end position="44"/>
    </location>
</feature>
<keyword evidence="4" id="KW-0805">Transcription regulation</keyword>
<dbReference type="OrthoDB" id="189997at2759"/>
<dbReference type="SUPFAM" id="SSF57701">
    <property type="entry name" value="Zn2/Cys6 DNA-binding domain"/>
    <property type="match status" value="1"/>
</dbReference>
<evidence type="ECO:0000256" key="4">
    <source>
        <dbReference type="ARBA" id="ARBA00023015"/>
    </source>
</evidence>
<feature type="region of interest" description="Disordered" evidence="8">
    <location>
        <begin position="694"/>
        <end position="717"/>
    </location>
</feature>
<evidence type="ECO:0000256" key="6">
    <source>
        <dbReference type="ARBA" id="ARBA00023163"/>
    </source>
</evidence>
<dbReference type="RefSeq" id="XP_022460139.1">
    <property type="nucleotide sequence ID" value="XM_022600833.1"/>
</dbReference>
<evidence type="ECO:0000256" key="2">
    <source>
        <dbReference type="ARBA" id="ARBA00022723"/>
    </source>
</evidence>
<keyword evidence="3" id="KW-0862">Zinc</keyword>
<evidence type="ECO:0000256" key="8">
    <source>
        <dbReference type="SAM" id="MobiDB-lite"/>
    </source>
</evidence>
<dbReference type="SMART" id="SM00066">
    <property type="entry name" value="GAL4"/>
    <property type="match status" value="1"/>
</dbReference>
<dbReference type="Pfam" id="PF00172">
    <property type="entry name" value="Zn_clus"/>
    <property type="match status" value="1"/>
</dbReference>
<dbReference type="InterPro" id="IPR052202">
    <property type="entry name" value="Yeast_MetPath_Reg"/>
</dbReference>
<evidence type="ECO:0000256" key="7">
    <source>
        <dbReference type="ARBA" id="ARBA00023242"/>
    </source>
</evidence>
<organism evidence="10 11">
    <name type="scientific">Kuraishia capsulata CBS 1993</name>
    <dbReference type="NCBI Taxonomy" id="1382522"/>
    <lineage>
        <taxon>Eukaryota</taxon>
        <taxon>Fungi</taxon>
        <taxon>Dikarya</taxon>
        <taxon>Ascomycota</taxon>
        <taxon>Saccharomycotina</taxon>
        <taxon>Pichiomycetes</taxon>
        <taxon>Pichiales</taxon>
        <taxon>Pichiaceae</taxon>
        <taxon>Kuraishia</taxon>
    </lineage>
</organism>
<evidence type="ECO:0000313" key="10">
    <source>
        <dbReference type="EMBL" id="CDK28149.1"/>
    </source>
</evidence>
<dbReference type="GO" id="GO:0005634">
    <property type="term" value="C:nucleus"/>
    <property type="evidence" value="ECO:0007669"/>
    <property type="project" value="UniProtKB-SubCell"/>
</dbReference>
<dbReference type="PROSITE" id="PS50048">
    <property type="entry name" value="ZN2_CY6_FUNGAL_2"/>
    <property type="match status" value="1"/>
</dbReference>
<evidence type="ECO:0000259" key="9">
    <source>
        <dbReference type="PROSITE" id="PS50048"/>
    </source>
</evidence>
<dbReference type="GO" id="GO:0008270">
    <property type="term" value="F:zinc ion binding"/>
    <property type="evidence" value="ECO:0007669"/>
    <property type="project" value="InterPro"/>
</dbReference>
<dbReference type="Pfam" id="PF04082">
    <property type="entry name" value="Fungal_trans"/>
    <property type="match status" value="1"/>
</dbReference>
<dbReference type="GO" id="GO:0006351">
    <property type="term" value="P:DNA-templated transcription"/>
    <property type="evidence" value="ECO:0007669"/>
    <property type="project" value="InterPro"/>
</dbReference>
<name>W6MNB3_9ASCO</name>
<dbReference type="GO" id="GO:0000981">
    <property type="term" value="F:DNA-binding transcription factor activity, RNA polymerase II-specific"/>
    <property type="evidence" value="ECO:0007669"/>
    <property type="project" value="InterPro"/>
</dbReference>